<proteinExistence type="inferred from homology"/>
<dbReference type="PANTHER" id="PTHR43576:SF2">
    <property type="entry name" value="INTRACELLULAR EXO-ALPHA-L-ARABINOFURANOSIDASE 2"/>
    <property type="match status" value="1"/>
</dbReference>
<evidence type="ECO:0000256" key="5">
    <source>
        <dbReference type="ARBA" id="ARBA00022801"/>
    </source>
</evidence>
<dbReference type="GO" id="GO:0046373">
    <property type="term" value="P:L-arabinose metabolic process"/>
    <property type="evidence" value="ECO:0007669"/>
    <property type="project" value="InterPro"/>
</dbReference>
<name>A0A927FAR5_9BACT</name>
<dbReference type="InterPro" id="IPR055235">
    <property type="entry name" value="ASD1_cat"/>
</dbReference>
<evidence type="ECO:0000313" key="11">
    <source>
        <dbReference type="Proteomes" id="UP000622317"/>
    </source>
</evidence>
<accession>A0A927FAR5</accession>
<evidence type="ECO:0000256" key="1">
    <source>
        <dbReference type="ARBA" id="ARBA00001462"/>
    </source>
</evidence>
<dbReference type="Gene3D" id="2.60.40.1180">
    <property type="entry name" value="Golgi alpha-mannosidase II"/>
    <property type="match status" value="1"/>
</dbReference>
<dbReference type="InterPro" id="IPR010720">
    <property type="entry name" value="Alpha-L-AF_C"/>
</dbReference>
<keyword evidence="11" id="KW-1185">Reference proteome</keyword>
<evidence type="ECO:0000256" key="7">
    <source>
        <dbReference type="ARBA" id="ARBA00023295"/>
    </source>
</evidence>
<keyword evidence="6" id="KW-0119">Carbohydrate metabolism</keyword>
<organism evidence="10 11">
    <name type="scientific">Pelagicoccus enzymogenes</name>
    <dbReference type="NCBI Taxonomy" id="2773457"/>
    <lineage>
        <taxon>Bacteria</taxon>
        <taxon>Pseudomonadati</taxon>
        <taxon>Verrucomicrobiota</taxon>
        <taxon>Opitutia</taxon>
        <taxon>Puniceicoccales</taxon>
        <taxon>Pelagicoccaceae</taxon>
        <taxon>Pelagicoccus</taxon>
    </lineage>
</organism>
<evidence type="ECO:0000256" key="6">
    <source>
        <dbReference type="ARBA" id="ARBA00023277"/>
    </source>
</evidence>
<protein>
    <recommendedName>
        <fullName evidence="4">non-reducing end alpha-L-arabinofuranosidase</fullName>
        <ecNumber evidence="4">3.2.1.55</ecNumber>
    </recommendedName>
</protein>
<dbReference type="SMART" id="SM00813">
    <property type="entry name" value="Alpha-L-AF_C"/>
    <property type="match status" value="1"/>
</dbReference>
<feature type="region of interest" description="Disordered" evidence="8">
    <location>
        <begin position="620"/>
        <end position="645"/>
    </location>
</feature>
<feature type="compositionally biased region" description="Basic and acidic residues" evidence="8">
    <location>
        <begin position="620"/>
        <end position="635"/>
    </location>
</feature>
<dbReference type="EC" id="3.2.1.55" evidence="4"/>
<evidence type="ECO:0000256" key="2">
    <source>
        <dbReference type="ARBA" id="ARBA00007186"/>
    </source>
</evidence>
<dbReference type="Gene3D" id="2.60.120.260">
    <property type="entry name" value="Galactose-binding domain-like"/>
    <property type="match status" value="1"/>
</dbReference>
<reference evidence="10" key="1">
    <citation type="submission" date="2020-09" db="EMBL/GenBank/DDBJ databases">
        <title>Pelagicoccus enzymogenes sp. nov. with an EPS production, isolated from marine sediment.</title>
        <authorList>
            <person name="Feng X."/>
        </authorList>
    </citation>
    <scope>NUCLEOTIDE SEQUENCE</scope>
    <source>
        <strain evidence="10">NFK12</strain>
    </source>
</reference>
<dbReference type="Proteomes" id="UP000622317">
    <property type="component" value="Unassembled WGS sequence"/>
</dbReference>
<keyword evidence="7" id="KW-0326">Glycosidase</keyword>
<evidence type="ECO:0000256" key="4">
    <source>
        <dbReference type="ARBA" id="ARBA00012670"/>
    </source>
</evidence>
<comment type="catalytic activity">
    <reaction evidence="1">
        <text>Hydrolysis of terminal non-reducing alpha-L-arabinofuranoside residues in alpha-L-arabinosides.</text>
        <dbReference type="EC" id="3.2.1.55"/>
    </reaction>
</comment>
<dbReference type="SUPFAM" id="SSF51445">
    <property type="entry name" value="(Trans)glycosidases"/>
    <property type="match status" value="1"/>
</dbReference>
<evidence type="ECO:0000256" key="3">
    <source>
        <dbReference type="ARBA" id="ARBA00011165"/>
    </source>
</evidence>
<evidence type="ECO:0000313" key="10">
    <source>
        <dbReference type="EMBL" id="MBD5780351.1"/>
    </source>
</evidence>
<dbReference type="InterPro" id="IPR017853">
    <property type="entry name" value="GH"/>
</dbReference>
<dbReference type="GO" id="GO:0046556">
    <property type="term" value="F:alpha-L-arabinofuranosidase activity"/>
    <property type="evidence" value="ECO:0007669"/>
    <property type="project" value="UniProtKB-EC"/>
</dbReference>
<gene>
    <name evidence="10" type="ORF">IEN85_12690</name>
</gene>
<comment type="subunit">
    <text evidence="3">Homohexamer; trimer of dimers.</text>
</comment>
<dbReference type="Gene3D" id="3.20.20.80">
    <property type="entry name" value="Glycosidases"/>
    <property type="match status" value="1"/>
</dbReference>
<dbReference type="InterPro" id="IPR013780">
    <property type="entry name" value="Glyco_hydro_b"/>
</dbReference>
<dbReference type="Pfam" id="PF06964">
    <property type="entry name" value="Alpha-L-AF_C"/>
    <property type="match status" value="1"/>
</dbReference>
<comment type="caution">
    <text evidence="10">The sequence shown here is derived from an EMBL/GenBank/DDBJ whole genome shotgun (WGS) entry which is preliminary data.</text>
</comment>
<feature type="domain" description="Alpha-L-arabinofuranosidase C-terminal" evidence="9">
    <location>
        <begin position="481"/>
        <end position="653"/>
    </location>
</feature>
<dbReference type="EMBL" id="JACYFG010000036">
    <property type="protein sequence ID" value="MBD5780351.1"/>
    <property type="molecule type" value="Genomic_DNA"/>
</dbReference>
<sequence>MNRLTQTLAVLGVAALSPMAYPNHHESPSPISIDLDHTGDPINPFIYGQFIEHLGRCVYGGIWAEMLEDRKFYFPITEDYNPYKSLQDTQFPVVGASPWQILGAPTGLQMTTAESFVGQYTPALAAGTAIRQHDLAIVSGQSYDGYIWLRNAGSERSTVEVSLSPNAQGKNAQSATFTVPEGEYQKFPYTFTASTDSDKASLTVGVTSGHVLVGTLSLMPADNIRGMRADTLALLKELDSPIYRWPGGNFVSGYNWRDGIGDRDRRPPRKNPAWTGIEHNDFGTDEFIDFCREIGTEPTIAANTGFGDAYSAAQWVEYCNATGDTIGGQWRVDNGNYEPYNVKYWCVGNEMWGPWQLGFMQLDHYVLKHNEVADAMRAVDDELVLIGVGAVDQINKDHDPAQAEANKLWSVGMMEKSADHMEMISEHFYSGQTPWTQQGELPTLEHVVLMRDQIRRITNEHRRLQPEIEALKGKTMPIAMDEWNYWHRDYQYGELGCVYDLKDALGTVVALHEFYRQSDLIQIANYAQTVNVIGCIKTSKTEAEFATTGIALKLYRAQWQPIPVQLPVDAHGHLDVAASKSEDGKVLTISVVNPTDKAATLDLNGLDLPTRATIWTITGPDHRARNAPGKERQVDALESNGNPRQGIKAPALSSVLYRIEL</sequence>
<dbReference type="Pfam" id="PF22848">
    <property type="entry name" value="ASD1_dom"/>
    <property type="match status" value="1"/>
</dbReference>
<dbReference type="SUPFAM" id="SSF51011">
    <property type="entry name" value="Glycosyl hydrolase domain"/>
    <property type="match status" value="1"/>
</dbReference>
<evidence type="ECO:0000259" key="9">
    <source>
        <dbReference type="SMART" id="SM00813"/>
    </source>
</evidence>
<dbReference type="PANTHER" id="PTHR43576">
    <property type="entry name" value="ALPHA-L-ARABINOFURANOSIDASE C-RELATED"/>
    <property type="match status" value="1"/>
</dbReference>
<keyword evidence="5" id="KW-0378">Hydrolase</keyword>
<evidence type="ECO:0000256" key="8">
    <source>
        <dbReference type="SAM" id="MobiDB-lite"/>
    </source>
</evidence>
<dbReference type="AlphaFoldDB" id="A0A927FAR5"/>
<dbReference type="GO" id="GO:0000272">
    <property type="term" value="P:polysaccharide catabolic process"/>
    <property type="evidence" value="ECO:0007669"/>
    <property type="project" value="TreeGrafter"/>
</dbReference>
<comment type="similarity">
    <text evidence="2">Belongs to the glycosyl hydrolase 51 family.</text>
</comment>
<dbReference type="RefSeq" id="WP_191617458.1">
    <property type="nucleotide sequence ID" value="NZ_JACYFG010000036.1"/>
</dbReference>